<dbReference type="NCBIfam" id="TIGR00221">
    <property type="entry name" value="nagA"/>
    <property type="match status" value="1"/>
</dbReference>
<dbReference type="FunCoup" id="A0A7X0JQN9">
    <property type="interactions" value="210"/>
</dbReference>
<evidence type="ECO:0000256" key="5">
    <source>
        <dbReference type="PIRNR" id="PIRNR038994"/>
    </source>
</evidence>
<dbReference type="Gene3D" id="2.30.40.10">
    <property type="entry name" value="Urease, subunit C, domain 1"/>
    <property type="match status" value="1"/>
</dbReference>
<feature type="binding site" evidence="7">
    <location>
        <begin position="311"/>
        <end position="313"/>
    </location>
    <ligand>
        <name>substrate</name>
    </ligand>
</feature>
<comment type="similarity">
    <text evidence="1 5">Belongs to the metallo-dependent hydrolases superfamily. NagA family.</text>
</comment>
<sequence>MAKNDPIRAILCRQIFDGEQRHHNAALLIAGHKILAIKPQSELSGDEIIVDLGDRLLAPGLIDIQVNGGGDVLFNKQPNLDGLKQIANAHLSLGTSRIMPTIISDEQSIRQQAADAVQQARNEQLSGILGLHLEGPFFARSKRGAHKEEFIRRLESDDAEALKKIAQKLLLMVTLAPEAVPANTLQELAQQNIHVWAGHSNASYEQAVAALEEGVCGFTHLFNAMSSIQARDPGLLGAALEDQHSYCGLIADGHHVHPSNIRLLLRSKSKGKVVLVSDAMATVGGHKNTFDLYEETLSVQGSILINGEGNLAGSAIALIDAIHFLREQDIVSLDEALRMASLYPAQSLGLEHKLGYLKAGYEADFICLENDLQVYASSCAGNIIFKQETKRG</sequence>
<feature type="binding site" evidence="7">
    <location>
        <position position="231"/>
    </location>
    <ligand>
        <name>substrate</name>
    </ligand>
</feature>
<keyword evidence="4 5" id="KW-0119">Carbohydrate metabolism</keyword>
<dbReference type="InterPro" id="IPR006680">
    <property type="entry name" value="Amidohydro-rel"/>
</dbReference>
<feature type="binding site" evidence="7">
    <location>
        <position position="255"/>
    </location>
    <ligand>
        <name>substrate</name>
    </ligand>
</feature>
<dbReference type="InterPro" id="IPR003764">
    <property type="entry name" value="GlcNAc_6-P_deAcase"/>
</dbReference>
<evidence type="ECO:0000313" key="11">
    <source>
        <dbReference type="Proteomes" id="UP000528457"/>
    </source>
</evidence>
<feature type="binding site" evidence="7">
    <location>
        <begin position="223"/>
        <end position="224"/>
    </location>
    <ligand>
        <name>substrate</name>
    </ligand>
</feature>
<evidence type="ECO:0000259" key="9">
    <source>
        <dbReference type="Pfam" id="PF01979"/>
    </source>
</evidence>
<feature type="binding site" evidence="8">
    <location>
        <position position="134"/>
    </location>
    <ligand>
        <name>Zn(2+)</name>
        <dbReference type="ChEBI" id="CHEBI:29105"/>
    </ligand>
</feature>
<keyword evidence="2 8" id="KW-0479">Metal-binding</keyword>
<evidence type="ECO:0000256" key="2">
    <source>
        <dbReference type="ARBA" id="ARBA00022723"/>
    </source>
</evidence>
<feature type="binding site" evidence="7">
    <location>
        <position position="145"/>
    </location>
    <ligand>
        <name>substrate</name>
    </ligand>
</feature>
<dbReference type="GO" id="GO:0008448">
    <property type="term" value="F:N-acetylglucosamine-6-phosphate deacetylase activity"/>
    <property type="evidence" value="ECO:0007669"/>
    <property type="project" value="UniProtKB-EC"/>
</dbReference>
<dbReference type="EMBL" id="JACHHT010000001">
    <property type="protein sequence ID" value="MBB6520019.1"/>
    <property type="molecule type" value="Genomic_DNA"/>
</dbReference>
<dbReference type="Proteomes" id="UP000528457">
    <property type="component" value="Unassembled WGS sequence"/>
</dbReference>
<evidence type="ECO:0000256" key="8">
    <source>
        <dbReference type="PIRSR" id="PIRSR038994-3"/>
    </source>
</evidence>
<dbReference type="PANTHER" id="PTHR11113:SF14">
    <property type="entry name" value="N-ACETYLGLUCOSAMINE-6-PHOSPHATE DEACETYLASE"/>
    <property type="match status" value="1"/>
</dbReference>
<dbReference type="Gene3D" id="3.20.20.140">
    <property type="entry name" value="Metal-dependent hydrolases"/>
    <property type="match status" value="1"/>
</dbReference>
<keyword evidence="11" id="KW-1185">Reference proteome</keyword>
<dbReference type="InterPro" id="IPR011059">
    <property type="entry name" value="Metal-dep_hydrolase_composite"/>
</dbReference>
<evidence type="ECO:0000313" key="10">
    <source>
        <dbReference type="EMBL" id="MBB6520019.1"/>
    </source>
</evidence>
<dbReference type="GO" id="GO:0006046">
    <property type="term" value="P:N-acetylglucosamine catabolic process"/>
    <property type="evidence" value="ECO:0007669"/>
    <property type="project" value="TreeGrafter"/>
</dbReference>
<reference evidence="10 11" key="1">
    <citation type="submission" date="2020-08" db="EMBL/GenBank/DDBJ databases">
        <title>Genomic Encyclopedia of Type Strains, Phase IV (KMG-IV): sequencing the most valuable type-strain genomes for metagenomic binning, comparative biology and taxonomic classification.</title>
        <authorList>
            <person name="Goeker M."/>
        </authorList>
    </citation>
    <scope>NUCLEOTIDE SEQUENCE [LARGE SCALE GENOMIC DNA]</scope>
    <source>
        <strain evidence="10 11">DSM 22368</strain>
    </source>
</reference>
<evidence type="ECO:0000256" key="6">
    <source>
        <dbReference type="PIRSR" id="PIRSR038994-1"/>
    </source>
</evidence>
<protein>
    <submittedName>
        <fullName evidence="10">N-acetylglucosamine-6-phosphate deacetylase</fullName>
        <ecNumber evidence="10">3.5.1.25</ecNumber>
    </submittedName>
</protein>
<feature type="binding site" evidence="8">
    <location>
        <position position="220"/>
    </location>
    <ligand>
        <name>Zn(2+)</name>
        <dbReference type="ChEBI" id="CHEBI:29105"/>
    </ligand>
</feature>
<proteinExistence type="inferred from homology"/>
<dbReference type="EC" id="3.5.1.25" evidence="10"/>
<comment type="caution">
    <text evidence="10">The sequence shown here is derived from an EMBL/GenBank/DDBJ whole genome shotgun (WGS) entry which is preliminary data.</text>
</comment>
<dbReference type="InterPro" id="IPR032466">
    <property type="entry name" value="Metal_Hydrolase"/>
</dbReference>
<dbReference type="PANTHER" id="PTHR11113">
    <property type="entry name" value="N-ACETYLGLUCOSAMINE-6-PHOSPHATE DEACETYLASE"/>
    <property type="match status" value="1"/>
</dbReference>
<dbReference type="PIRSF" id="PIRSF038994">
    <property type="entry name" value="NagA"/>
    <property type="match status" value="1"/>
</dbReference>
<dbReference type="SUPFAM" id="SSF51556">
    <property type="entry name" value="Metallo-dependent hydrolases"/>
    <property type="match status" value="1"/>
</dbReference>
<dbReference type="Pfam" id="PF01979">
    <property type="entry name" value="Amidohydro_1"/>
    <property type="match status" value="1"/>
</dbReference>
<dbReference type="GO" id="GO:0046872">
    <property type="term" value="F:metal ion binding"/>
    <property type="evidence" value="ECO:0007669"/>
    <property type="project" value="UniProtKB-KW"/>
</dbReference>
<evidence type="ECO:0000256" key="4">
    <source>
        <dbReference type="ARBA" id="ARBA00023277"/>
    </source>
</evidence>
<keyword evidence="3 5" id="KW-0378">Hydrolase</keyword>
<evidence type="ECO:0000256" key="7">
    <source>
        <dbReference type="PIRSR" id="PIRSR038994-2"/>
    </source>
</evidence>
<feature type="active site" description="Proton donor/acceptor" evidence="6">
    <location>
        <position position="278"/>
    </location>
</feature>
<gene>
    <name evidence="10" type="ORF">HNR48_000297</name>
</gene>
<dbReference type="InParanoid" id="A0A7X0JQN9"/>
<evidence type="ECO:0000256" key="1">
    <source>
        <dbReference type="ARBA" id="ARBA00010716"/>
    </source>
</evidence>
<accession>A0A7X0JQN9</accession>
<feature type="binding site" evidence="8">
    <location>
        <position position="199"/>
    </location>
    <ligand>
        <name>Zn(2+)</name>
        <dbReference type="ChEBI" id="CHEBI:29105"/>
    </ligand>
</feature>
<dbReference type="AlphaFoldDB" id="A0A7X0JQN9"/>
<comment type="cofactor">
    <cofactor evidence="8">
        <name>a divalent metal cation</name>
        <dbReference type="ChEBI" id="CHEBI:60240"/>
    </cofactor>
    <text evidence="8">Binds 1 divalent metal cation per subunit.</text>
</comment>
<name>A0A7X0JQN9_9GAMM</name>
<dbReference type="RefSeq" id="WP_166852518.1">
    <property type="nucleotide sequence ID" value="NZ_JAAONY010000001.1"/>
</dbReference>
<dbReference type="SUPFAM" id="SSF51338">
    <property type="entry name" value="Composite domain of metallo-dependent hydrolases"/>
    <property type="match status" value="1"/>
</dbReference>
<feature type="domain" description="Amidohydrolase-related" evidence="9">
    <location>
        <begin position="57"/>
        <end position="370"/>
    </location>
</feature>
<organism evidence="10 11">
    <name type="scientific">Pseudoteredinibacter isoporae</name>
    <dbReference type="NCBI Taxonomy" id="570281"/>
    <lineage>
        <taxon>Bacteria</taxon>
        <taxon>Pseudomonadati</taxon>
        <taxon>Pseudomonadota</taxon>
        <taxon>Gammaproteobacteria</taxon>
        <taxon>Cellvibrionales</taxon>
        <taxon>Cellvibrionaceae</taxon>
        <taxon>Pseudoteredinibacter</taxon>
    </lineage>
</organism>
<evidence type="ECO:0000256" key="3">
    <source>
        <dbReference type="ARBA" id="ARBA00022801"/>
    </source>
</evidence>